<gene>
    <name evidence="1" type="ORF">C479_13393</name>
</gene>
<evidence type="ECO:0000313" key="1">
    <source>
        <dbReference type="EMBL" id="ELZ08336.1"/>
    </source>
</evidence>
<comment type="caution">
    <text evidence="1">The sequence shown here is derived from an EMBL/GenBank/DDBJ whole genome shotgun (WGS) entry which is preliminary data.</text>
</comment>
<evidence type="ECO:0000313" key="2">
    <source>
        <dbReference type="Proteomes" id="UP000011560"/>
    </source>
</evidence>
<name>M0BBP2_9EURY</name>
<accession>M0BBP2</accession>
<proteinExistence type="predicted"/>
<dbReference type="Proteomes" id="UP000011560">
    <property type="component" value="Unassembled WGS sequence"/>
</dbReference>
<reference evidence="1 2" key="1">
    <citation type="journal article" date="2014" name="PLoS Genet.">
        <title>Phylogenetically driven sequencing of extremely halophilic archaea reveals strategies for static and dynamic osmo-response.</title>
        <authorList>
            <person name="Becker E.A."/>
            <person name="Seitzer P.M."/>
            <person name="Tritt A."/>
            <person name="Larsen D."/>
            <person name="Krusor M."/>
            <person name="Yao A.I."/>
            <person name="Wu D."/>
            <person name="Madern D."/>
            <person name="Eisen J.A."/>
            <person name="Darling A.E."/>
            <person name="Facciotti M.T."/>
        </authorList>
    </citation>
    <scope>NUCLEOTIDE SEQUENCE [LARGE SCALE GENOMIC DNA]</scope>
    <source>
        <strain evidence="1 2">JCM 14624</strain>
    </source>
</reference>
<dbReference type="AlphaFoldDB" id="M0BBP2"/>
<dbReference type="OrthoDB" id="275252at2157"/>
<dbReference type="EMBL" id="AOIQ01000021">
    <property type="protein sequence ID" value="ELZ08336.1"/>
    <property type="molecule type" value="Genomic_DNA"/>
</dbReference>
<organism evidence="1 2">
    <name type="scientific">Halovivax asiaticus JCM 14624</name>
    <dbReference type="NCBI Taxonomy" id="1227490"/>
    <lineage>
        <taxon>Archaea</taxon>
        <taxon>Methanobacteriati</taxon>
        <taxon>Methanobacteriota</taxon>
        <taxon>Stenosarchaea group</taxon>
        <taxon>Halobacteria</taxon>
        <taxon>Halobacteriales</taxon>
        <taxon>Natrialbaceae</taxon>
        <taxon>Halovivax</taxon>
    </lineage>
</organism>
<dbReference type="RefSeq" id="WP_007703546.1">
    <property type="nucleotide sequence ID" value="NZ_AOIQ01000021.1"/>
</dbReference>
<keyword evidence="2" id="KW-1185">Reference proteome</keyword>
<protein>
    <submittedName>
        <fullName evidence="1">Uncharacterized protein</fullName>
    </submittedName>
</protein>
<sequence length="291" mass="33350">MSSSSKARGPSRDQQTLGEAVVSQRIKQFPRGIILRIEIPHDGFEDFLKGNMLITYVMVNFCDVVEVLDEYGTLDAVLEPWQVPIVTATEKDEILRNRTRAQIRRILKQIQPAIYIPDTGTVYREDDGAKQLGGIREYKIRLKWLNQEIAEQGWEIELLPLAKGMKQWHFEEYVDLFHRLGFTNFAFYTRQYCGGSTGNQINDLIDHINNLITVIDPDNVLAIARHGETHLRKLPPRVTGASGLTQFIKSCSDGNGSFSQDMFAEWRPRREEALFANHGHKQPKLNDYKSC</sequence>